<evidence type="ECO:0000256" key="2">
    <source>
        <dbReference type="ARBA" id="ARBA00011961"/>
    </source>
</evidence>
<comment type="catalytic activity">
    <reaction evidence="7">
        <text>N(6)-D-ribulosyl-L-lysyl-[protein] + ATP = N(6)-(3-O-phospho-D-ribulosyl)-L-lysyl-[protein] + ADP + H(+)</text>
        <dbReference type="Rhea" id="RHEA:48432"/>
        <dbReference type="Rhea" id="RHEA-COMP:12103"/>
        <dbReference type="Rhea" id="RHEA-COMP:12104"/>
        <dbReference type="ChEBI" id="CHEBI:15378"/>
        <dbReference type="ChEBI" id="CHEBI:30616"/>
        <dbReference type="ChEBI" id="CHEBI:90418"/>
        <dbReference type="ChEBI" id="CHEBI:90420"/>
        <dbReference type="ChEBI" id="CHEBI:456216"/>
        <dbReference type="EC" id="2.7.1.172"/>
    </reaction>
    <physiologicalReaction direction="left-to-right" evidence="7">
        <dbReference type="Rhea" id="RHEA:48433"/>
    </physiologicalReaction>
</comment>
<evidence type="ECO:0000256" key="5">
    <source>
        <dbReference type="ARBA" id="ARBA00022777"/>
    </source>
</evidence>
<dbReference type="EC" id="2.7.1.172" evidence="2"/>
<evidence type="ECO:0000256" key="3">
    <source>
        <dbReference type="ARBA" id="ARBA00022679"/>
    </source>
</evidence>
<evidence type="ECO:0000256" key="8">
    <source>
        <dbReference type="PIRNR" id="PIRNR006221"/>
    </source>
</evidence>
<dbReference type="GO" id="GO:0102193">
    <property type="term" value="F:protein-ribulosamine 3-kinase activity"/>
    <property type="evidence" value="ECO:0007669"/>
    <property type="project" value="UniProtKB-EC"/>
</dbReference>
<dbReference type="Gene3D" id="3.90.1200.10">
    <property type="match status" value="1"/>
</dbReference>
<proteinExistence type="inferred from homology"/>
<evidence type="ECO:0000313" key="9">
    <source>
        <dbReference type="EMBL" id="CAD7455897.1"/>
    </source>
</evidence>
<evidence type="ECO:0000256" key="7">
    <source>
        <dbReference type="ARBA" id="ARBA00048655"/>
    </source>
</evidence>
<sequence>MYPPSRGEFVMEDLIKITLGTATLKKTGVGGGGCINEGEAYFTDTGTIFVKRNAKKKAKLLFDGEFASLKALLATRTVRAPEPITVLDNPAGGALLVMEYLDMRRVTRFSRQLGESLARLHLHNVQLEKKGRTSSVDGVDGEEEVAHVSEFGFHTTTCCGYLPLDNTWNSDWAYGDREALELWSQLHLKVPSFFKGLDVQPSLLHGDLWSGNIAETDNEPAVIFDPAAFYGHHEFDLSIAGMFGGFDSKFYDAYHRIIPKAPGFEKRHKLYQLFHHLNHWNHFGTSYRSSSVSIMKSLLK</sequence>
<reference evidence="9" key="1">
    <citation type="submission" date="2020-11" db="EMBL/GenBank/DDBJ databases">
        <authorList>
            <person name="Tran Van P."/>
        </authorList>
    </citation>
    <scope>NUCLEOTIDE SEQUENCE</scope>
</reference>
<keyword evidence="5 8" id="KW-0418">Kinase</keyword>
<dbReference type="EMBL" id="OE001069">
    <property type="protein sequence ID" value="CAD7455897.1"/>
    <property type="molecule type" value="Genomic_DNA"/>
</dbReference>
<evidence type="ECO:0000256" key="1">
    <source>
        <dbReference type="ARBA" id="ARBA00009460"/>
    </source>
</evidence>
<dbReference type="GO" id="GO:0005524">
    <property type="term" value="F:ATP binding"/>
    <property type="evidence" value="ECO:0007669"/>
    <property type="project" value="UniProtKB-KW"/>
</dbReference>
<keyword evidence="6" id="KW-0067">ATP-binding</keyword>
<dbReference type="InterPro" id="IPR011009">
    <property type="entry name" value="Kinase-like_dom_sf"/>
</dbReference>
<evidence type="ECO:0000256" key="6">
    <source>
        <dbReference type="ARBA" id="ARBA00022840"/>
    </source>
</evidence>
<dbReference type="Pfam" id="PF03881">
    <property type="entry name" value="Fructosamin_kin"/>
    <property type="match status" value="2"/>
</dbReference>
<dbReference type="AlphaFoldDB" id="A0A7R9IC84"/>
<dbReference type="InterPro" id="IPR016477">
    <property type="entry name" value="Fructo-/Ketosamine-3-kinase"/>
</dbReference>
<dbReference type="GO" id="GO:0005737">
    <property type="term" value="C:cytoplasm"/>
    <property type="evidence" value="ECO:0007669"/>
    <property type="project" value="UniProtKB-ARBA"/>
</dbReference>
<comment type="similarity">
    <text evidence="1 8">Belongs to the fructosamine kinase family.</text>
</comment>
<dbReference type="FunFam" id="3.30.200.20:FF:000264">
    <property type="entry name" value="Protein-ribulosamine 3-kinase, chloroplastic"/>
    <property type="match status" value="1"/>
</dbReference>
<dbReference type="PANTHER" id="PTHR12149:SF8">
    <property type="entry name" value="PROTEIN-RIBULOSAMINE 3-KINASE"/>
    <property type="match status" value="1"/>
</dbReference>
<dbReference type="PIRSF" id="PIRSF006221">
    <property type="entry name" value="Ketosamine-3-kinase"/>
    <property type="match status" value="1"/>
</dbReference>
<dbReference type="Gene3D" id="3.30.200.20">
    <property type="entry name" value="Phosphorylase Kinase, domain 1"/>
    <property type="match status" value="1"/>
</dbReference>
<keyword evidence="4" id="KW-0547">Nucleotide-binding</keyword>
<protein>
    <recommendedName>
        <fullName evidence="2">protein-ribulosamine 3-kinase</fullName>
        <ecNumber evidence="2">2.7.1.172</ecNumber>
    </recommendedName>
</protein>
<name>A0A7R9IC84_9NEOP</name>
<organism evidence="9">
    <name type="scientific">Timema tahoe</name>
    <dbReference type="NCBI Taxonomy" id="61484"/>
    <lineage>
        <taxon>Eukaryota</taxon>
        <taxon>Metazoa</taxon>
        <taxon>Ecdysozoa</taxon>
        <taxon>Arthropoda</taxon>
        <taxon>Hexapoda</taxon>
        <taxon>Insecta</taxon>
        <taxon>Pterygota</taxon>
        <taxon>Neoptera</taxon>
        <taxon>Polyneoptera</taxon>
        <taxon>Phasmatodea</taxon>
        <taxon>Timematodea</taxon>
        <taxon>Timematoidea</taxon>
        <taxon>Timematidae</taxon>
        <taxon>Timema</taxon>
    </lineage>
</organism>
<evidence type="ECO:0000256" key="4">
    <source>
        <dbReference type="ARBA" id="ARBA00022741"/>
    </source>
</evidence>
<dbReference type="SUPFAM" id="SSF56112">
    <property type="entry name" value="Protein kinase-like (PK-like)"/>
    <property type="match status" value="1"/>
</dbReference>
<accession>A0A7R9IC84</accession>
<dbReference type="GO" id="GO:0016301">
    <property type="term" value="F:kinase activity"/>
    <property type="evidence" value="ECO:0007669"/>
    <property type="project" value="UniProtKB-UniRule"/>
</dbReference>
<gene>
    <name evidence="9" type="ORF">TTEB3V08_LOCUS3947</name>
</gene>
<dbReference type="PANTHER" id="PTHR12149">
    <property type="entry name" value="FRUCTOSAMINE 3 KINASE-RELATED PROTEIN"/>
    <property type="match status" value="1"/>
</dbReference>
<keyword evidence="3 8" id="KW-0808">Transferase</keyword>